<proteinExistence type="predicted"/>
<reference evidence="1 2" key="1">
    <citation type="submission" date="2019-08" db="EMBL/GenBank/DDBJ databases">
        <title>Archangium and Cystobacter genomes.</title>
        <authorList>
            <person name="Chen I.-C.K."/>
            <person name="Wielgoss S."/>
        </authorList>
    </citation>
    <scope>NUCLEOTIDE SEQUENCE [LARGE SCALE GENOMIC DNA]</scope>
    <source>
        <strain evidence="1 2">Cbm 6</strain>
    </source>
</reference>
<organism evidence="1 2">
    <name type="scientific">Archangium minus</name>
    <dbReference type="NCBI Taxonomy" id="83450"/>
    <lineage>
        <taxon>Bacteria</taxon>
        <taxon>Pseudomonadati</taxon>
        <taxon>Myxococcota</taxon>
        <taxon>Myxococcia</taxon>
        <taxon>Myxococcales</taxon>
        <taxon>Cystobacterineae</taxon>
        <taxon>Archangiaceae</taxon>
        <taxon>Archangium</taxon>
    </lineage>
</organism>
<evidence type="ECO:0000313" key="1">
    <source>
        <dbReference type="EMBL" id="WNG44336.1"/>
    </source>
</evidence>
<keyword evidence="2" id="KW-1185">Reference proteome</keyword>
<sequence length="231" mass="26051">MPPPPTFETVTLSGDLRLVPVVEFEPGPYGRLDDPRPEGPDEDVPMECYWEHNLAKAGIRLEPLLPGTWLVPVSRLTDPHALRQLLRVQLESKDPAKMVDPFEHVSPMAGGQVLFEGEHVVLTPRCCGDLRNLDRWEAAARGRFDGFWIGHPQVFASTEEQWLLLREEEPDRNGVFRAWRLSPLMLARAALAARKAQEDFARRLVPLLSEWFPPEVAHPLASVFSGLGEPE</sequence>
<accession>A0ABY9WNJ8</accession>
<dbReference type="EMBL" id="CP043494">
    <property type="protein sequence ID" value="WNG44336.1"/>
    <property type="molecule type" value="Genomic_DNA"/>
</dbReference>
<dbReference type="Proteomes" id="UP001611383">
    <property type="component" value="Chromosome"/>
</dbReference>
<evidence type="ECO:0000313" key="2">
    <source>
        <dbReference type="Proteomes" id="UP001611383"/>
    </source>
</evidence>
<dbReference type="RefSeq" id="WP_395816923.1">
    <property type="nucleotide sequence ID" value="NZ_CP043494.1"/>
</dbReference>
<gene>
    <name evidence="1" type="ORF">F0U60_09600</name>
</gene>
<name>A0ABY9WNJ8_9BACT</name>
<protein>
    <submittedName>
        <fullName evidence="1">Uncharacterized protein</fullName>
    </submittedName>
</protein>